<feature type="domain" description="Centromere protein H C-terminal" evidence="8">
    <location>
        <begin position="58"/>
        <end position="255"/>
    </location>
</feature>
<dbReference type="AlphaFoldDB" id="A0A8J0SF23"/>
<dbReference type="GO" id="GO:0005634">
    <property type="term" value="C:nucleus"/>
    <property type="evidence" value="ECO:0007669"/>
    <property type="project" value="UniProtKB-SubCell"/>
</dbReference>
<dbReference type="RefSeq" id="XP_012819274.1">
    <property type="nucleotide sequence ID" value="XM_012963820.3"/>
</dbReference>
<keyword evidence="5" id="KW-0539">Nucleus</keyword>
<dbReference type="GO" id="GO:0051382">
    <property type="term" value="P:kinetochore assembly"/>
    <property type="evidence" value="ECO:0007669"/>
    <property type="project" value="InterPro"/>
</dbReference>
<dbReference type="Pfam" id="PF05837">
    <property type="entry name" value="CENP-H"/>
    <property type="match status" value="1"/>
</dbReference>
<name>A0A8J0SF23_XENTR</name>
<keyword evidence="3" id="KW-0158">Chromosome</keyword>
<comment type="subcellular location">
    <subcellularLocation>
        <location evidence="2">Chromosome</location>
        <location evidence="2">Centromere</location>
        <location evidence="2">Kinetochore</location>
    </subcellularLocation>
    <subcellularLocation>
        <location evidence="1">Nucleus</location>
    </subcellularLocation>
</comment>
<dbReference type="PANTHER" id="PTHR48122">
    <property type="entry name" value="CENTROMERE PROTEIN H"/>
    <property type="match status" value="1"/>
</dbReference>
<comment type="similarity">
    <text evidence="7">Belongs to the CENP-H/MCM16 family.</text>
</comment>
<dbReference type="GO" id="GO:0000776">
    <property type="term" value="C:kinetochore"/>
    <property type="evidence" value="ECO:0007669"/>
    <property type="project" value="UniProtKB-KW"/>
</dbReference>
<dbReference type="InterPro" id="IPR040034">
    <property type="entry name" value="CENP-H"/>
</dbReference>
<dbReference type="AGR" id="Xenbase:XB-GENE-29080895"/>
<evidence type="ECO:0000256" key="7">
    <source>
        <dbReference type="ARBA" id="ARBA00025735"/>
    </source>
</evidence>
<dbReference type="Proteomes" id="UP000008143">
    <property type="component" value="Chromosome 5"/>
</dbReference>
<reference evidence="10" key="1">
    <citation type="submission" date="2025-08" db="UniProtKB">
        <authorList>
            <consortium name="RefSeq"/>
        </authorList>
    </citation>
    <scope>IDENTIFICATION</scope>
    <source>
        <strain evidence="10">Nigerian</strain>
        <tissue evidence="10">Liver and blood</tissue>
    </source>
</reference>
<dbReference type="GeneID" id="100491826"/>
<protein>
    <submittedName>
        <fullName evidence="10">Centromere protein H isoform X1</fullName>
    </submittedName>
</protein>
<keyword evidence="9" id="KW-1185">Reference proteome</keyword>
<evidence type="ECO:0000313" key="9">
    <source>
        <dbReference type="Proteomes" id="UP000008143"/>
    </source>
</evidence>
<sequence length="262" mass="30231">MTSRKKASQREEREGPPCIFTRLRDLSAKCLQTTISYVHEDQEEMHDSITPISSCGQIIDLRNQIKQQLTDMKTDLQIRGLSKDMADGPLNISLTMAFQPLETEMCSMKNKEIAIARMQSFDALLNSLHQDHEQNSSILAVISHTVDICKMIQAVQSFCVLLQSNRILEEKLASVRKSRMEVRLLQQELFKKVKITEERKNKLQEIEMKTQVVGKENMDTVANKVIIIQEIFQRCILSTHTDWSEDPHLTRLLLKMKDSPFQ</sequence>
<evidence type="ECO:0000256" key="1">
    <source>
        <dbReference type="ARBA" id="ARBA00004123"/>
    </source>
</evidence>
<evidence type="ECO:0000313" key="11">
    <source>
        <dbReference type="Xenbase" id="XB-GENE-29080895"/>
    </source>
</evidence>
<evidence type="ECO:0000256" key="2">
    <source>
        <dbReference type="ARBA" id="ARBA00004629"/>
    </source>
</evidence>
<evidence type="ECO:0000259" key="8">
    <source>
        <dbReference type="Pfam" id="PF05837"/>
    </source>
</evidence>
<evidence type="ECO:0000256" key="4">
    <source>
        <dbReference type="ARBA" id="ARBA00022838"/>
    </source>
</evidence>
<accession>A0A8J0SF23</accession>
<evidence type="ECO:0000313" key="10">
    <source>
        <dbReference type="RefSeq" id="XP_012819274.1"/>
    </source>
</evidence>
<gene>
    <name evidence="10 11" type="primary">LOC100491826</name>
</gene>
<dbReference type="OrthoDB" id="2274804at2759"/>
<dbReference type="Xenbase" id="XB-GENE-29080895">
    <property type="gene designation" value="LOC100491826"/>
</dbReference>
<keyword evidence="4" id="KW-0995">Kinetochore</keyword>
<proteinExistence type="inferred from homology"/>
<evidence type="ECO:0000256" key="3">
    <source>
        <dbReference type="ARBA" id="ARBA00022454"/>
    </source>
</evidence>
<evidence type="ECO:0000256" key="5">
    <source>
        <dbReference type="ARBA" id="ARBA00023242"/>
    </source>
</evidence>
<keyword evidence="6" id="KW-0137">Centromere</keyword>
<organism evidence="9 10">
    <name type="scientific">Xenopus tropicalis</name>
    <name type="common">Western clawed frog</name>
    <name type="synonym">Silurana tropicalis</name>
    <dbReference type="NCBI Taxonomy" id="8364"/>
    <lineage>
        <taxon>Eukaryota</taxon>
        <taxon>Metazoa</taxon>
        <taxon>Chordata</taxon>
        <taxon>Craniata</taxon>
        <taxon>Vertebrata</taxon>
        <taxon>Euteleostomi</taxon>
        <taxon>Amphibia</taxon>
        <taxon>Batrachia</taxon>
        <taxon>Anura</taxon>
        <taxon>Pipoidea</taxon>
        <taxon>Pipidae</taxon>
        <taxon>Xenopodinae</taxon>
        <taxon>Xenopus</taxon>
        <taxon>Silurana</taxon>
    </lineage>
</organism>
<dbReference type="OMA" id="ISNAHED"/>
<dbReference type="PANTHER" id="PTHR48122:SF1">
    <property type="entry name" value="CENTROMERE PROTEIN H"/>
    <property type="match status" value="1"/>
</dbReference>
<dbReference type="InterPro" id="IPR008426">
    <property type="entry name" value="CENP-H_C"/>
</dbReference>
<evidence type="ECO:0000256" key="6">
    <source>
        <dbReference type="ARBA" id="ARBA00023328"/>
    </source>
</evidence>